<accession>A0A9X0PDP5</accession>
<dbReference type="Pfam" id="PF00886">
    <property type="entry name" value="Ribosomal_S16"/>
    <property type="match status" value="1"/>
</dbReference>
<dbReference type="GO" id="GO:0003735">
    <property type="term" value="F:structural constituent of ribosome"/>
    <property type="evidence" value="ECO:0007669"/>
    <property type="project" value="InterPro"/>
</dbReference>
<proteinExistence type="inferred from homology"/>
<organism evidence="4 5">
    <name type="scientific">Staphylococcus coagulans</name>
    <dbReference type="NCBI Taxonomy" id="74706"/>
    <lineage>
        <taxon>Bacteria</taxon>
        <taxon>Bacillati</taxon>
        <taxon>Bacillota</taxon>
        <taxon>Bacilli</taxon>
        <taxon>Bacillales</taxon>
        <taxon>Staphylococcaceae</taxon>
        <taxon>Staphylococcus</taxon>
    </lineage>
</organism>
<evidence type="ECO:0000256" key="2">
    <source>
        <dbReference type="ARBA" id="ARBA00023274"/>
    </source>
</evidence>
<gene>
    <name evidence="3 4" type="primary">rpsP</name>
    <name evidence="4" type="ORF">HR081_02760</name>
</gene>
<dbReference type="NCBIfam" id="TIGR00002">
    <property type="entry name" value="S16"/>
    <property type="match status" value="1"/>
</dbReference>
<dbReference type="GO" id="GO:0005737">
    <property type="term" value="C:cytoplasm"/>
    <property type="evidence" value="ECO:0007669"/>
    <property type="project" value="UniProtKB-ARBA"/>
</dbReference>
<keyword evidence="1 3" id="KW-0689">Ribosomal protein</keyword>
<dbReference type="PANTHER" id="PTHR12919:SF20">
    <property type="entry name" value="SMALL RIBOSOMAL SUBUNIT PROTEIN BS16M"/>
    <property type="match status" value="1"/>
</dbReference>
<dbReference type="Proteomes" id="UP000524893">
    <property type="component" value="Unassembled WGS sequence"/>
</dbReference>
<evidence type="ECO:0000256" key="3">
    <source>
        <dbReference type="HAMAP-Rule" id="MF_00385"/>
    </source>
</evidence>
<dbReference type="AlphaFoldDB" id="A0A9X0PDP5"/>
<comment type="similarity">
    <text evidence="3">Belongs to the bacterial ribosomal protein bS16 family.</text>
</comment>
<keyword evidence="2 3" id="KW-0687">Ribonucleoprotein</keyword>
<dbReference type="InterPro" id="IPR000307">
    <property type="entry name" value="Ribosomal_bS16"/>
</dbReference>
<sequence>MAVKIRLTRLGSKRNPFYRIVVADARSPRDGRIIEQIGTYNPAAVNAPEVKIDEELALKWLKDGAKPTDTVHNILSREGILKTFDEQKKSKITLL</sequence>
<evidence type="ECO:0000313" key="4">
    <source>
        <dbReference type="EMBL" id="MBA8775846.1"/>
    </source>
</evidence>
<comment type="caution">
    <text evidence="4">The sequence shown here is derived from an EMBL/GenBank/DDBJ whole genome shotgun (WGS) entry which is preliminary data.</text>
</comment>
<dbReference type="PANTHER" id="PTHR12919">
    <property type="entry name" value="30S RIBOSOMAL PROTEIN S16"/>
    <property type="match status" value="1"/>
</dbReference>
<dbReference type="HAMAP" id="MF_00385">
    <property type="entry name" value="Ribosomal_bS16"/>
    <property type="match status" value="1"/>
</dbReference>
<dbReference type="FunFam" id="3.30.1320.10:FF:000002">
    <property type="entry name" value="30S ribosomal protein S16"/>
    <property type="match status" value="1"/>
</dbReference>
<name>A0A9X0PDP5_9STAP</name>
<dbReference type="Gene3D" id="3.30.1320.10">
    <property type="match status" value="1"/>
</dbReference>
<dbReference type="SUPFAM" id="SSF54565">
    <property type="entry name" value="Ribosomal protein S16"/>
    <property type="match status" value="1"/>
</dbReference>
<evidence type="ECO:0000313" key="5">
    <source>
        <dbReference type="Proteomes" id="UP000524893"/>
    </source>
</evidence>
<dbReference type="GO" id="GO:0015935">
    <property type="term" value="C:small ribosomal subunit"/>
    <property type="evidence" value="ECO:0007669"/>
    <property type="project" value="TreeGrafter"/>
</dbReference>
<reference evidence="4 5" key="1">
    <citation type="journal article" date="2020" name="Access Microbiol">
        <title>Isolation and genome sequencing of Staphylococcus schleiferi subspecies coagulans from Antarctic seals.</title>
        <authorList>
            <person name="Foster G."/>
            <person name="Robb A."/>
            <person name="Paterson G.K."/>
        </authorList>
    </citation>
    <scope>NUCLEOTIDE SEQUENCE [LARGE SCALE GENOMIC DNA]</scope>
    <source>
        <strain evidence="4 5">M615/02/4</strain>
    </source>
</reference>
<dbReference type="InterPro" id="IPR023803">
    <property type="entry name" value="Ribosomal_bS16_dom_sf"/>
</dbReference>
<evidence type="ECO:0000256" key="1">
    <source>
        <dbReference type="ARBA" id="ARBA00022980"/>
    </source>
</evidence>
<dbReference type="EMBL" id="JABTCN010000004">
    <property type="protein sequence ID" value="MBA8775846.1"/>
    <property type="molecule type" value="Genomic_DNA"/>
</dbReference>
<dbReference type="GO" id="GO:0006412">
    <property type="term" value="P:translation"/>
    <property type="evidence" value="ECO:0007669"/>
    <property type="project" value="UniProtKB-UniRule"/>
</dbReference>
<dbReference type="RefSeq" id="WP_182280455.1">
    <property type="nucleotide sequence ID" value="NZ_JABTCN010000004.1"/>
</dbReference>
<protein>
    <recommendedName>
        <fullName evidence="3">Small ribosomal subunit protein bS16</fullName>
    </recommendedName>
</protein>